<proteinExistence type="predicted"/>
<dbReference type="Pfam" id="PF00440">
    <property type="entry name" value="TetR_N"/>
    <property type="match status" value="1"/>
</dbReference>
<keyword evidence="7" id="KW-1185">Reference proteome</keyword>
<evidence type="ECO:0000313" key="6">
    <source>
        <dbReference type="EMBL" id="GAA1661602.1"/>
    </source>
</evidence>
<keyword evidence="1" id="KW-0805">Transcription regulation</keyword>
<name>A0ABP4RTR3_9ACTN</name>
<keyword evidence="3" id="KW-0804">Transcription</keyword>
<dbReference type="InterPro" id="IPR036271">
    <property type="entry name" value="Tet_transcr_reg_TetR-rel_C_sf"/>
</dbReference>
<accession>A0ABP4RTR3</accession>
<organism evidence="6 7">
    <name type="scientific">Fodinicola feengrottensis</name>
    <dbReference type="NCBI Taxonomy" id="435914"/>
    <lineage>
        <taxon>Bacteria</taxon>
        <taxon>Bacillati</taxon>
        <taxon>Actinomycetota</taxon>
        <taxon>Actinomycetes</taxon>
        <taxon>Mycobacteriales</taxon>
        <taxon>Fodinicola</taxon>
    </lineage>
</organism>
<evidence type="ECO:0000256" key="4">
    <source>
        <dbReference type="PROSITE-ProRule" id="PRU00335"/>
    </source>
</evidence>
<dbReference type="EMBL" id="BAAANY010000002">
    <property type="protein sequence ID" value="GAA1661602.1"/>
    <property type="molecule type" value="Genomic_DNA"/>
</dbReference>
<dbReference type="Gene3D" id="1.10.357.10">
    <property type="entry name" value="Tetracycline Repressor, domain 2"/>
    <property type="match status" value="1"/>
</dbReference>
<evidence type="ECO:0000256" key="1">
    <source>
        <dbReference type="ARBA" id="ARBA00023015"/>
    </source>
</evidence>
<evidence type="ECO:0000256" key="2">
    <source>
        <dbReference type="ARBA" id="ARBA00023125"/>
    </source>
</evidence>
<dbReference type="Gene3D" id="1.10.10.60">
    <property type="entry name" value="Homeodomain-like"/>
    <property type="match status" value="1"/>
</dbReference>
<dbReference type="SUPFAM" id="SSF46689">
    <property type="entry name" value="Homeodomain-like"/>
    <property type="match status" value="1"/>
</dbReference>
<comment type="caution">
    <text evidence="4">Lacks conserved residue(s) required for the propagation of feature annotation.</text>
</comment>
<dbReference type="RefSeq" id="WP_163567283.1">
    <property type="nucleotide sequence ID" value="NZ_BAAANY010000002.1"/>
</dbReference>
<evidence type="ECO:0000313" key="7">
    <source>
        <dbReference type="Proteomes" id="UP001500618"/>
    </source>
</evidence>
<reference evidence="7" key="1">
    <citation type="journal article" date="2019" name="Int. J. Syst. Evol. Microbiol.">
        <title>The Global Catalogue of Microorganisms (GCM) 10K type strain sequencing project: providing services to taxonomists for standard genome sequencing and annotation.</title>
        <authorList>
            <consortium name="The Broad Institute Genomics Platform"/>
            <consortium name="The Broad Institute Genome Sequencing Center for Infectious Disease"/>
            <person name="Wu L."/>
            <person name="Ma J."/>
        </authorList>
    </citation>
    <scope>NUCLEOTIDE SEQUENCE [LARGE SCALE GENOMIC DNA]</scope>
    <source>
        <strain evidence="7">JCM 14718</strain>
    </source>
</reference>
<dbReference type="InterPro" id="IPR001647">
    <property type="entry name" value="HTH_TetR"/>
</dbReference>
<comment type="caution">
    <text evidence="6">The sequence shown here is derived from an EMBL/GenBank/DDBJ whole genome shotgun (WGS) entry which is preliminary data.</text>
</comment>
<evidence type="ECO:0000259" key="5">
    <source>
        <dbReference type="PROSITE" id="PS50977"/>
    </source>
</evidence>
<gene>
    <name evidence="6" type="ORF">GCM10009765_08910</name>
</gene>
<feature type="domain" description="HTH tetR-type" evidence="5">
    <location>
        <begin position="17"/>
        <end position="78"/>
    </location>
</feature>
<dbReference type="SUPFAM" id="SSF48498">
    <property type="entry name" value="Tetracyclin repressor-like, C-terminal domain"/>
    <property type="match status" value="1"/>
</dbReference>
<dbReference type="InterPro" id="IPR050109">
    <property type="entry name" value="HTH-type_TetR-like_transc_reg"/>
</dbReference>
<protein>
    <submittedName>
        <fullName evidence="6">TetR/AcrR family transcriptional regulator</fullName>
    </submittedName>
</protein>
<evidence type="ECO:0000256" key="3">
    <source>
        <dbReference type="ARBA" id="ARBA00023163"/>
    </source>
</evidence>
<dbReference type="PROSITE" id="PS50977">
    <property type="entry name" value="HTH_TETR_2"/>
    <property type="match status" value="1"/>
</dbReference>
<sequence length="207" mass="22425">MQANARTNEQGKTFTEEARRAQIVAAAIETIAEVGYLKASFSKIAKTAGLSSTGMISYHFAGKEDLLRAVVADVVRTASEYIQPRVRAESSYPAMLRARIESNVELLVERAADLRALVEILANAKSPDGEPVADARFLTAGVEILEHHLRAGQQAGEFGAFDPQVMAIAIQGSIDAVVTRHTAGQDRLDLSHCGRELADLFHRATRP</sequence>
<dbReference type="Proteomes" id="UP001500618">
    <property type="component" value="Unassembled WGS sequence"/>
</dbReference>
<dbReference type="InterPro" id="IPR009057">
    <property type="entry name" value="Homeodomain-like_sf"/>
</dbReference>
<keyword evidence="2 4" id="KW-0238">DNA-binding</keyword>
<dbReference type="PANTHER" id="PTHR30055:SF234">
    <property type="entry name" value="HTH-TYPE TRANSCRIPTIONAL REGULATOR BETI"/>
    <property type="match status" value="1"/>
</dbReference>
<dbReference type="PANTHER" id="PTHR30055">
    <property type="entry name" value="HTH-TYPE TRANSCRIPTIONAL REGULATOR RUTR"/>
    <property type="match status" value="1"/>
</dbReference>